<dbReference type="FunFam" id="3.30.70.2460:FF:000001">
    <property type="entry name" value="DNA repair protein Rad4 family"/>
    <property type="match status" value="1"/>
</dbReference>
<feature type="compositionally biased region" description="Polar residues" evidence="7">
    <location>
        <begin position="862"/>
        <end position="872"/>
    </location>
</feature>
<evidence type="ECO:0000256" key="1">
    <source>
        <dbReference type="ARBA" id="ARBA00004123"/>
    </source>
</evidence>
<dbReference type="AlphaFoldDB" id="A0A0D7AL97"/>
<reference evidence="11 12" key="1">
    <citation type="journal article" date="2015" name="Fungal Genet. Biol.">
        <title>Evolution of novel wood decay mechanisms in Agaricales revealed by the genome sequences of Fistulina hepatica and Cylindrobasidium torrendii.</title>
        <authorList>
            <person name="Floudas D."/>
            <person name="Held B.W."/>
            <person name="Riley R."/>
            <person name="Nagy L.G."/>
            <person name="Koehler G."/>
            <person name="Ransdell A.S."/>
            <person name="Younus H."/>
            <person name="Chow J."/>
            <person name="Chiniquy J."/>
            <person name="Lipzen A."/>
            <person name="Tritt A."/>
            <person name="Sun H."/>
            <person name="Haridas S."/>
            <person name="LaButti K."/>
            <person name="Ohm R.A."/>
            <person name="Kues U."/>
            <person name="Blanchette R.A."/>
            <person name="Grigoriev I.V."/>
            <person name="Minto R.E."/>
            <person name="Hibbett D.S."/>
        </authorList>
    </citation>
    <scope>NUCLEOTIDE SEQUENCE [LARGE SCALE GENOMIC DNA]</scope>
    <source>
        <strain evidence="11 12">ATCC 64428</strain>
    </source>
</reference>
<dbReference type="EMBL" id="KN881650">
    <property type="protein sequence ID" value="KIY51558.1"/>
    <property type="molecule type" value="Genomic_DNA"/>
</dbReference>
<feature type="compositionally biased region" description="Basic and acidic residues" evidence="7">
    <location>
        <begin position="286"/>
        <end position="306"/>
    </location>
</feature>
<accession>A0A0D7AL97</accession>
<keyword evidence="3" id="KW-0227">DNA damage</keyword>
<feature type="region of interest" description="Disordered" evidence="7">
    <location>
        <begin position="374"/>
        <end position="400"/>
    </location>
</feature>
<dbReference type="InterPro" id="IPR036985">
    <property type="entry name" value="Transglutaminase-like_sf"/>
</dbReference>
<evidence type="ECO:0000313" key="12">
    <source>
        <dbReference type="Proteomes" id="UP000054144"/>
    </source>
</evidence>
<dbReference type="SMART" id="SM01031">
    <property type="entry name" value="BHD_2"/>
    <property type="match status" value="1"/>
</dbReference>
<dbReference type="InterPro" id="IPR004583">
    <property type="entry name" value="DNA_repair_Rad4"/>
</dbReference>
<dbReference type="InterPro" id="IPR018327">
    <property type="entry name" value="BHD_2"/>
</dbReference>
<dbReference type="InterPro" id="IPR018328">
    <property type="entry name" value="Rad4_beta-hairpin_dom3"/>
</dbReference>
<dbReference type="GO" id="GO:0005737">
    <property type="term" value="C:cytoplasm"/>
    <property type="evidence" value="ECO:0007669"/>
    <property type="project" value="TreeGrafter"/>
</dbReference>
<dbReference type="PANTHER" id="PTHR12135:SF0">
    <property type="entry name" value="DNA REPAIR PROTEIN COMPLEMENTING XP-C CELLS"/>
    <property type="match status" value="1"/>
</dbReference>
<keyword evidence="12" id="KW-1185">Reference proteome</keyword>
<dbReference type="Gene3D" id="2.20.20.110">
    <property type="entry name" value="Rad4, beta-hairpin domain BHD1"/>
    <property type="match status" value="1"/>
</dbReference>
<dbReference type="InterPro" id="IPR018325">
    <property type="entry name" value="Rad4/PNGase_transGLS-fold"/>
</dbReference>
<dbReference type="GO" id="GO:0000111">
    <property type="term" value="C:nucleotide-excision repair factor 2 complex"/>
    <property type="evidence" value="ECO:0007669"/>
    <property type="project" value="TreeGrafter"/>
</dbReference>
<dbReference type="InterPro" id="IPR038765">
    <property type="entry name" value="Papain-like_cys_pep_sf"/>
</dbReference>
<evidence type="ECO:0000256" key="2">
    <source>
        <dbReference type="ARBA" id="ARBA00009525"/>
    </source>
</evidence>
<feature type="domain" description="Rad4 beta-hairpin" evidence="10">
    <location>
        <begin position="613"/>
        <end position="687"/>
    </location>
</feature>
<dbReference type="OrthoDB" id="300780at2759"/>
<feature type="compositionally biased region" description="Low complexity" evidence="7">
    <location>
        <begin position="884"/>
        <end position="896"/>
    </location>
</feature>
<evidence type="ECO:0000313" key="11">
    <source>
        <dbReference type="EMBL" id="KIY51558.1"/>
    </source>
</evidence>
<dbReference type="GO" id="GO:0003684">
    <property type="term" value="F:damaged DNA binding"/>
    <property type="evidence" value="ECO:0007669"/>
    <property type="project" value="InterPro"/>
</dbReference>
<name>A0A0D7AL97_9AGAR</name>
<dbReference type="GO" id="GO:0006298">
    <property type="term" value="P:mismatch repair"/>
    <property type="evidence" value="ECO:0007669"/>
    <property type="project" value="TreeGrafter"/>
</dbReference>
<protein>
    <submittedName>
        <fullName evidence="11">Rad4-domain-containing protein</fullName>
    </submittedName>
</protein>
<evidence type="ECO:0000259" key="10">
    <source>
        <dbReference type="SMART" id="SM01032"/>
    </source>
</evidence>
<evidence type="ECO:0000256" key="6">
    <source>
        <dbReference type="SAM" id="Coils"/>
    </source>
</evidence>
<dbReference type="Gene3D" id="3.30.60.290">
    <property type="entry name" value="Rad4, beta-hairpin domain BHD2"/>
    <property type="match status" value="1"/>
</dbReference>
<dbReference type="SUPFAM" id="SSF54001">
    <property type="entry name" value="Cysteine proteinases"/>
    <property type="match status" value="1"/>
</dbReference>
<feature type="compositionally biased region" description="Polar residues" evidence="7">
    <location>
        <begin position="728"/>
        <end position="742"/>
    </location>
</feature>
<evidence type="ECO:0000259" key="8">
    <source>
        <dbReference type="SMART" id="SM01030"/>
    </source>
</evidence>
<feature type="domain" description="Rad4 beta-hairpin" evidence="8">
    <location>
        <begin position="480"/>
        <end position="534"/>
    </location>
</feature>
<feature type="region of interest" description="Disordered" evidence="7">
    <location>
        <begin position="728"/>
        <end position="759"/>
    </location>
</feature>
<dbReference type="GO" id="GO:0006289">
    <property type="term" value="P:nucleotide-excision repair"/>
    <property type="evidence" value="ECO:0007669"/>
    <property type="project" value="InterPro"/>
</dbReference>
<dbReference type="InterPro" id="IPR042488">
    <property type="entry name" value="Rad4_BHD3_sf"/>
</dbReference>
<dbReference type="Gene3D" id="3.90.260.10">
    <property type="entry name" value="Transglutaminase-like"/>
    <property type="match status" value="1"/>
</dbReference>
<feature type="compositionally biased region" description="Low complexity" evidence="7">
    <location>
        <begin position="374"/>
        <end position="391"/>
    </location>
</feature>
<feature type="region of interest" description="Disordered" evidence="7">
    <location>
        <begin position="838"/>
        <end position="952"/>
    </location>
</feature>
<feature type="coiled-coil region" evidence="6">
    <location>
        <begin position="677"/>
        <end position="707"/>
    </location>
</feature>
<dbReference type="Proteomes" id="UP000054144">
    <property type="component" value="Unassembled WGS sequence"/>
</dbReference>
<evidence type="ECO:0000256" key="3">
    <source>
        <dbReference type="ARBA" id="ARBA00022763"/>
    </source>
</evidence>
<evidence type="ECO:0000256" key="7">
    <source>
        <dbReference type="SAM" id="MobiDB-lite"/>
    </source>
</evidence>
<organism evidence="11 12">
    <name type="scientific">Fistulina hepatica ATCC 64428</name>
    <dbReference type="NCBI Taxonomy" id="1128425"/>
    <lineage>
        <taxon>Eukaryota</taxon>
        <taxon>Fungi</taxon>
        <taxon>Dikarya</taxon>
        <taxon>Basidiomycota</taxon>
        <taxon>Agaricomycotina</taxon>
        <taxon>Agaricomycetes</taxon>
        <taxon>Agaricomycetidae</taxon>
        <taxon>Agaricales</taxon>
        <taxon>Fistulinaceae</taxon>
        <taxon>Fistulina</taxon>
    </lineage>
</organism>
<keyword evidence="5" id="KW-0539">Nucleus</keyword>
<dbReference type="Gene3D" id="3.30.70.2460">
    <property type="entry name" value="Rad4, beta-hairpin domain BHD3"/>
    <property type="match status" value="1"/>
</dbReference>
<dbReference type="SMART" id="SM01032">
    <property type="entry name" value="BHD_3"/>
    <property type="match status" value="1"/>
</dbReference>
<dbReference type="SMART" id="SM01030">
    <property type="entry name" value="BHD_1"/>
    <property type="match status" value="1"/>
</dbReference>
<dbReference type="GO" id="GO:0071942">
    <property type="term" value="C:XPC complex"/>
    <property type="evidence" value="ECO:0007669"/>
    <property type="project" value="TreeGrafter"/>
</dbReference>
<dbReference type="Pfam" id="PF10405">
    <property type="entry name" value="BHD_3"/>
    <property type="match status" value="1"/>
</dbReference>
<dbReference type="Pfam" id="PF10403">
    <property type="entry name" value="BHD_1"/>
    <property type="match status" value="1"/>
</dbReference>
<proteinExistence type="inferred from homology"/>
<dbReference type="PANTHER" id="PTHR12135">
    <property type="entry name" value="DNA REPAIR PROTEIN XP-C / RAD4"/>
    <property type="match status" value="1"/>
</dbReference>
<evidence type="ECO:0000259" key="9">
    <source>
        <dbReference type="SMART" id="SM01031"/>
    </source>
</evidence>
<evidence type="ECO:0000256" key="5">
    <source>
        <dbReference type="ARBA" id="ARBA00023242"/>
    </source>
</evidence>
<keyword evidence="6" id="KW-0175">Coiled coil</keyword>
<dbReference type="Pfam" id="PF03835">
    <property type="entry name" value="Rad4"/>
    <property type="match status" value="1"/>
</dbReference>
<gene>
    <name evidence="11" type="ORF">FISHEDRAFT_64235</name>
</gene>
<dbReference type="Pfam" id="PF10404">
    <property type="entry name" value="BHD_2"/>
    <property type="match status" value="1"/>
</dbReference>
<sequence length="966" mass="108116">MHSHVEDYDVPTAVDSAASDVLLDLQESDDEMDWEEVPVSGAQTPHEIEITVKVKPSQRVGSSKDNQKKARDEHLVRINCHKIHALSLLANARVRNKWLNDPLLKARLMSITPIDLQDAFISITKSRVPHQVMRGRLFETAITNLAEWWANEWFHVEPYGHIRNRTFEDVRASIVKIGYTSADSTFDTEALQDILDDDGETVRSSKSLMKHVLWREGSRDVSSQLFTSLCRALDIPARLIVSLQSMPWKSNVGKSTPKRVNKGKSPVTSSPAPSKDDFGTFPGDGQRLDDQPMPKSEKAKGKEKAKPPVKLRKQKSKGYRLGSPSRESSPGDTPADLTAPPVFWTEVFSRADARWLPVDPIRCIVNKRKVFDPSPVNPASTSSSSSAIFAARNGPDKRRPAAKENKMLYVVAFEEDGYARDVTRRYARNYTTKIVKAQGGSSTTQGGRQRWWNQVLNLVTRPYRLQRDDLEDEELESAQMTEGMPTTLAGFKDHPFYVLARHLKKSEVIYPEPPDTKELGQFRGEPVYPRSAVVTLKTPETWLRNEGRTIKEGCQPLKFVKMRPGTINRAREVQFLKDELESAGAGQDEAMQGLYARFQTELYMPDPVVNGKIPKNDFGNIDLYVPSMLPSGAVHLPYKGITKIAKKLDIDYAEAVTRFEFKKRRAIPVIEGVVVASENEQLLIEAYQEAKEDAEELERIKKKERVLKNWKHLVQGLRIRQRLREQYGTEQQQVATPTVNSVNDDDEASSHHGQGGGFLVDADDVVESFQLPKQIRVVDDTKAANETPASVVESVTPVVFGTIDEDSDSDMEEVEIPGPSTTAEPRTIQDLMTLRSISQIESTNDTKNAADATTKENDVSEALTSTSTTPSMNLRICIRPPSQPDSSSPSESAPRSANRKRRRKSSVDEGQDTPTPSTNSKRKRATVTAKSIPASTRTLRPRVAKSEALVRQEKEAEAAYRRAIAQ</sequence>
<feature type="domain" description="Rad4 beta-hairpin" evidence="9">
    <location>
        <begin position="536"/>
        <end position="606"/>
    </location>
</feature>
<feature type="compositionally biased region" description="Basic residues" evidence="7">
    <location>
        <begin position="307"/>
        <end position="318"/>
    </location>
</feature>
<keyword evidence="4" id="KW-0234">DNA repair</keyword>
<comment type="similarity">
    <text evidence="2">Belongs to the XPC family.</text>
</comment>
<feature type="region of interest" description="Disordered" evidence="7">
    <location>
        <begin position="250"/>
        <end position="339"/>
    </location>
</feature>
<dbReference type="InterPro" id="IPR018326">
    <property type="entry name" value="Rad4_beta-hairpin_dom1"/>
</dbReference>
<comment type="subcellular location">
    <subcellularLocation>
        <location evidence="1">Nucleus</location>
    </subcellularLocation>
</comment>
<feature type="compositionally biased region" description="Low complexity" evidence="7">
    <location>
        <begin position="843"/>
        <end position="852"/>
    </location>
</feature>
<dbReference type="GO" id="GO:0003697">
    <property type="term" value="F:single-stranded DNA binding"/>
    <property type="evidence" value="ECO:0007669"/>
    <property type="project" value="TreeGrafter"/>
</dbReference>
<evidence type="ECO:0000256" key="4">
    <source>
        <dbReference type="ARBA" id="ARBA00023204"/>
    </source>
</evidence>